<dbReference type="RefSeq" id="WP_091603326.1">
    <property type="nucleotide sequence ID" value="NZ_LT629754.1"/>
</dbReference>
<organism evidence="1 2">
    <name type="scientific">Maribacter dokdonensis</name>
    <dbReference type="NCBI Taxonomy" id="320912"/>
    <lineage>
        <taxon>Bacteria</taxon>
        <taxon>Pseudomonadati</taxon>
        <taxon>Bacteroidota</taxon>
        <taxon>Flavobacteriia</taxon>
        <taxon>Flavobacteriales</taxon>
        <taxon>Flavobacteriaceae</taxon>
        <taxon>Maribacter</taxon>
    </lineage>
</organism>
<accession>A0ABY0U7K9</accession>
<proteinExistence type="predicted"/>
<dbReference type="GeneID" id="90594285"/>
<gene>
    <name evidence="1" type="ORF">SAMN05192545_0965</name>
</gene>
<evidence type="ECO:0000313" key="2">
    <source>
        <dbReference type="Proteomes" id="UP000199574"/>
    </source>
</evidence>
<name>A0ABY0U7K9_9FLAO</name>
<keyword evidence="2" id="KW-1185">Reference proteome</keyword>
<protein>
    <submittedName>
        <fullName evidence="1">Uncharacterized protein</fullName>
    </submittedName>
</protein>
<reference evidence="1 2" key="1">
    <citation type="submission" date="2016-10" db="EMBL/GenBank/DDBJ databases">
        <authorList>
            <person name="Varghese N."/>
            <person name="Submissions S."/>
        </authorList>
    </citation>
    <scope>NUCLEOTIDE SEQUENCE [LARGE SCALE GENOMIC DNA]</scope>
    <source>
        <strain evidence="1 2">MAR_2009_60</strain>
    </source>
</reference>
<evidence type="ECO:0000313" key="1">
    <source>
        <dbReference type="EMBL" id="SDS20457.1"/>
    </source>
</evidence>
<dbReference type="Proteomes" id="UP000199574">
    <property type="component" value="Chromosome I"/>
</dbReference>
<dbReference type="EMBL" id="LT629754">
    <property type="protein sequence ID" value="SDS20457.1"/>
    <property type="molecule type" value="Genomic_DNA"/>
</dbReference>
<sequence length="235" mass="27030">MTKKKILSDHKKRGKKLVPPLSEFAISDFSYVTEGIPQIIWYALLNKYYGLRQGTDLASKFGQTIDSLSIKKEVPYHLSWFSDLNAKNYESIKKKLKDIKVFDKINIALSPLLNLYPNCPLNNIFISEEYSESNISDIKEILILLYDKRGKESTFALANVMYLMGMCKKLHIVKNSALADLPELVYYPDTEKSKMIASGIRASTNFLLSPRAIENNQDWVSYFWNRGLEIEPNEI</sequence>